<accession>A0ABR1FF71</accession>
<evidence type="ECO:0000313" key="2">
    <source>
        <dbReference type="EMBL" id="KAK7208504.1"/>
    </source>
</evidence>
<dbReference type="Proteomes" id="UP001498771">
    <property type="component" value="Unassembled WGS sequence"/>
</dbReference>
<dbReference type="EMBL" id="JBBJBU010000001">
    <property type="protein sequence ID" value="KAK7208504.1"/>
    <property type="molecule type" value="Genomic_DNA"/>
</dbReference>
<feature type="region of interest" description="Disordered" evidence="1">
    <location>
        <begin position="1"/>
        <end position="26"/>
    </location>
</feature>
<gene>
    <name evidence="2" type="ORF">BZA70DRAFT_287807</name>
</gene>
<feature type="compositionally biased region" description="Polar residues" evidence="1">
    <location>
        <begin position="69"/>
        <end position="78"/>
    </location>
</feature>
<feature type="region of interest" description="Disordered" evidence="1">
    <location>
        <begin position="240"/>
        <end position="273"/>
    </location>
</feature>
<feature type="region of interest" description="Disordered" evidence="1">
    <location>
        <begin position="64"/>
        <end position="85"/>
    </location>
</feature>
<feature type="compositionally biased region" description="Low complexity" evidence="1">
    <location>
        <begin position="189"/>
        <end position="212"/>
    </location>
</feature>
<evidence type="ECO:0000256" key="1">
    <source>
        <dbReference type="SAM" id="MobiDB-lite"/>
    </source>
</evidence>
<feature type="region of interest" description="Disordered" evidence="1">
    <location>
        <begin position="182"/>
        <end position="212"/>
    </location>
</feature>
<proteinExistence type="predicted"/>
<evidence type="ECO:0000313" key="3">
    <source>
        <dbReference type="Proteomes" id="UP001498771"/>
    </source>
</evidence>
<dbReference type="GeneID" id="90039497"/>
<sequence>MALSCLGRARRRSSDPDSSTNSDTDTRLARLSRYLCLASASPEPDPTPPLTSFFYDEDISSDVSSDVSLNTPSGTLQTSPPPSPAARRVVEWSAVHGDLSDMHPHDWLAVGSAGRDIFGSLVTKDGTRIPRANADYQYRRTMPVRVESEDVLSAKVGGGRAKSTTAVDVLLLGRQQRQVVLGMSGGSPGRTSVSTSTSTNSSGSGSGSLYSSASSSVGASSEYVALQMKPMVVGTTISRELQESKGGSPLRTRSFVAETQREPRSFVSQAQRERMGVYEGSWSR</sequence>
<reference evidence="2 3" key="1">
    <citation type="submission" date="2024-03" db="EMBL/GenBank/DDBJ databases">
        <title>Genome-scale model development and genomic sequencing of the oleaginous clade Lipomyces.</title>
        <authorList>
            <consortium name="Lawrence Berkeley National Laboratory"/>
            <person name="Czajka J.J."/>
            <person name="Han Y."/>
            <person name="Kim J."/>
            <person name="Mondo S.J."/>
            <person name="Hofstad B.A."/>
            <person name="Robles A."/>
            <person name="Haridas S."/>
            <person name="Riley R."/>
            <person name="LaButti K."/>
            <person name="Pangilinan J."/>
            <person name="Andreopoulos W."/>
            <person name="Lipzen A."/>
            <person name="Yan J."/>
            <person name="Wang M."/>
            <person name="Ng V."/>
            <person name="Grigoriev I.V."/>
            <person name="Spatafora J.W."/>
            <person name="Magnuson J.K."/>
            <person name="Baker S.E."/>
            <person name="Pomraning K.R."/>
        </authorList>
    </citation>
    <scope>NUCLEOTIDE SEQUENCE [LARGE SCALE GENOMIC DNA]</scope>
    <source>
        <strain evidence="2 3">Phaff 52-87</strain>
    </source>
</reference>
<keyword evidence="3" id="KW-1185">Reference proteome</keyword>
<dbReference type="RefSeq" id="XP_064771537.1">
    <property type="nucleotide sequence ID" value="XM_064913985.1"/>
</dbReference>
<protein>
    <submittedName>
        <fullName evidence="2">Uncharacterized protein</fullName>
    </submittedName>
</protein>
<organism evidence="2 3">
    <name type="scientific">Myxozyma melibiosi</name>
    <dbReference type="NCBI Taxonomy" id="54550"/>
    <lineage>
        <taxon>Eukaryota</taxon>
        <taxon>Fungi</taxon>
        <taxon>Dikarya</taxon>
        <taxon>Ascomycota</taxon>
        <taxon>Saccharomycotina</taxon>
        <taxon>Lipomycetes</taxon>
        <taxon>Lipomycetales</taxon>
        <taxon>Lipomycetaceae</taxon>
        <taxon>Myxozyma</taxon>
    </lineage>
</organism>
<name>A0ABR1FF71_9ASCO</name>
<comment type="caution">
    <text evidence="2">The sequence shown here is derived from an EMBL/GenBank/DDBJ whole genome shotgun (WGS) entry which is preliminary data.</text>
</comment>